<evidence type="ECO:0000256" key="2">
    <source>
        <dbReference type="ARBA" id="ARBA00023125"/>
    </source>
</evidence>
<dbReference type="STRING" id="1317122.ATO12_10070"/>
<dbReference type="SMART" id="SM00342">
    <property type="entry name" value="HTH_ARAC"/>
    <property type="match status" value="1"/>
</dbReference>
<gene>
    <name evidence="6" type="ORF">ATO12_10070</name>
</gene>
<reference evidence="6 7" key="1">
    <citation type="submission" date="2014-04" db="EMBL/GenBank/DDBJ databases">
        <title>Aquimarina sp. 22II-S11-z7 Genome Sequencing.</title>
        <authorList>
            <person name="Lai Q."/>
        </authorList>
    </citation>
    <scope>NUCLEOTIDE SEQUENCE [LARGE SCALE GENOMIC DNA]</scope>
    <source>
        <strain evidence="6 7">22II-S11-z7</strain>
    </source>
</reference>
<dbReference type="EMBL" id="AQRA01000002">
    <property type="protein sequence ID" value="EZH75062.1"/>
    <property type="molecule type" value="Genomic_DNA"/>
</dbReference>
<dbReference type="PROSITE" id="PS01124">
    <property type="entry name" value="HTH_ARAC_FAMILY_2"/>
    <property type="match status" value="1"/>
</dbReference>
<feature type="transmembrane region" description="Helical" evidence="4">
    <location>
        <begin position="176"/>
        <end position="194"/>
    </location>
</feature>
<dbReference type="InterPro" id="IPR018060">
    <property type="entry name" value="HTH_AraC"/>
</dbReference>
<evidence type="ECO:0000256" key="1">
    <source>
        <dbReference type="ARBA" id="ARBA00023015"/>
    </source>
</evidence>
<keyword evidence="4" id="KW-0812">Transmembrane</keyword>
<dbReference type="InterPro" id="IPR009057">
    <property type="entry name" value="Homeodomain-like_sf"/>
</dbReference>
<evidence type="ECO:0000259" key="5">
    <source>
        <dbReference type="PROSITE" id="PS01124"/>
    </source>
</evidence>
<dbReference type="eggNOG" id="COG2207">
    <property type="taxonomic scope" value="Bacteria"/>
</dbReference>
<dbReference type="Pfam" id="PF12833">
    <property type="entry name" value="HTH_18"/>
    <property type="match status" value="1"/>
</dbReference>
<dbReference type="RefSeq" id="WP_034240163.1">
    <property type="nucleotide sequence ID" value="NZ_AQRA01000002.1"/>
</dbReference>
<dbReference type="GO" id="GO:0043565">
    <property type="term" value="F:sequence-specific DNA binding"/>
    <property type="evidence" value="ECO:0007669"/>
    <property type="project" value="InterPro"/>
</dbReference>
<feature type="domain" description="HTH araC/xylS-type" evidence="5">
    <location>
        <begin position="258"/>
        <end position="366"/>
    </location>
</feature>
<dbReference type="AlphaFoldDB" id="A0A023BYB6"/>
<sequence>MEINYNIVSLIDTLGLIQGVILGLLLIIINRKKDKSTLFLGWFIIVYALNLLPAILEDLNITTYYPQYNLLPFEFTWLLFPLFYIYVQQVSILSKNKLSYWTLIPGIAEFIIGVFVFFQDNDSKTTIEESLWYNLILLGGVLFSFFIGFRTLNFIKKHTKELKDQYTSTEYRELRWARGFVGFGLLLTFVAIASEFFDTGFYFHLTLSTINVMLLYWISVRGILQQNVKTLIPIEDSEKTTDKRDKANDSLINNESTTQLLQEIEKFIQDEKVYTVPDLTIIDIAEKIGAHPKRISGVINSQLNQNFNSYINSFRVEKAKELLRSDIANSLSVEGIGNEVGFQSKSTFYDAFRKYTGTTPSRFKNSE</sequence>
<organism evidence="6 7">
    <name type="scientific">Aquimarina atlantica</name>
    <dbReference type="NCBI Taxonomy" id="1317122"/>
    <lineage>
        <taxon>Bacteria</taxon>
        <taxon>Pseudomonadati</taxon>
        <taxon>Bacteroidota</taxon>
        <taxon>Flavobacteriia</taxon>
        <taxon>Flavobacteriales</taxon>
        <taxon>Flavobacteriaceae</taxon>
        <taxon>Aquimarina</taxon>
    </lineage>
</organism>
<keyword evidence="7" id="KW-1185">Reference proteome</keyword>
<keyword evidence="3" id="KW-0804">Transcription</keyword>
<evidence type="ECO:0000313" key="6">
    <source>
        <dbReference type="EMBL" id="EZH75062.1"/>
    </source>
</evidence>
<dbReference type="Gene3D" id="1.10.10.60">
    <property type="entry name" value="Homeodomain-like"/>
    <property type="match status" value="2"/>
</dbReference>
<comment type="caution">
    <text evidence="6">The sequence shown here is derived from an EMBL/GenBank/DDBJ whole genome shotgun (WGS) entry which is preliminary data.</text>
</comment>
<dbReference type="SUPFAM" id="SSF46689">
    <property type="entry name" value="Homeodomain-like"/>
    <property type="match status" value="1"/>
</dbReference>
<keyword evidence="4" id="KW-0472">Membrane</keyword>
<dbReference type="OrthoDB" id="5492415at2"/>
<dbReference type="PROSITE" id="PS00041">
    <property type="entry name" value="HTH_ARAC_FAMILY_1"/>
    <property type="match status" value="1"/>
</dbReference>
<dbReference type="PANTHER" id="PTHR43280">
    <property type="entry name" value="ARAC-FAMILY TRANSCRIPTIONAL REGULATOR"/>
    <property type="match status" value="1"/>
</dbReference>
<evidence type="ECO:0000256" key="3">
    <source>
        <dbReference type="ARBA" id="ARBA00023163"/>
    </source>
</evidence>
<dbReference type="InterPro" id="IPR018062">
    <property type="entry name" value="HTH_AraC-typ_CS"/>
</dbReference>
<feature type="transmembrane region" description="Helical" evidence="4">
    <location>
        <begin position="36"/>
        <end position="56"/>
    </location>
</feature>
<protein>
    <recommendedName>
        <fullName evidence="5">HTH araC/xylS-type domain-containing protein</fullName>
    </recommendedName>
</protein>
<keyword evidence="2" id="KW-0238">DNA-binding</keyword>
<proteinExistence type="predicted"/>
<dbReference type="Proteomes" id="UP000023541">
    <property type="component" value="Unassembled WGS sequence"/>
</dbReference>
<keyword evidence="4" id="KW-1133">Transmembrane helix</keyword>
<keyword evidence="1" id="KW-0805">Transcription regulation</keyword>
<feature type="transmembrane region" description="Helical" evidence="4">
    <location>
        <begin position="6"/>
        <end position="29"/>
    </location>
</feature>
<feature type="transmembrane region" description="Helical" evidence="4">
    <location>
        <begin position="131"/>
        <end position="155"/>
    </location>
</feature>
<evidence type="ECO:0000256" key="4">
    <source>
        <dbReference type="SAM" id="Phobius"/>
    </source>
</evidence>
<name>A0A023BYB6_9FLAO</name>
<feature type="transmembrane region" description="Helical" evidence="4">
    <location>
        <begin position="98"/>
        <end position="119"/>
    </location>
</feature>
<feature type="transmembrane region" description="Helical" evidence="4">
    <location>
        <begin position="200"/>
        <end position="219"/>
    </location>
</feature>
<evidence type="ECO:0000313" key="7">
    <source>
        <dbReference type="Proteomes" id="UP000023541"/>
    </source>
</evidence>
<feature type="transmembrane region" description="Helical" evidence="4">
    <location>
        <begin position="68"/>
        <end position="86"/>
    </location>
</feature>
<dbReference type="GO" id="GO:0003700">
    <property type="term" value="F:DNA-binding transcription factor activity"/>
    <property type="evidence" value="ECO:0007669"/>
    <property type="project" value="InterPro"/>
</dbReference>
<accession>A0A023BYB6</accession>
<dbReference type="PANTHER" id="PTHR43280:SF29">
    <property type="entry name" value="ARAC-FAMILY TRANSCRIPTIONAL REGULATOR"/>
    <property type="match status" value="1"/>
</dbReference>